<dbReference type="Proteomes" id="UP001228690">
    <property type="component" value="Chromosome"/>
</dbReference>
<dbReference type="PANTHER" id="PTHR22854:SF2">
    <property type="entry name" value="INDOLE-3-GLYCEROL-PHOSPHATE SYNTHASE"/>
    <property type="match status" value="1"/>
</dbReference>
<keyword evidence="8 10" id="KW-0456">Lyase</keyword>
<evidence type="ECO:0000256" key="6">
    <source>
        <dbReference type="ARBA" id="ARBA00022822"/>
    </source>
</evidence>
<evidence type="ECO:0000256" key="4">
    <source>
        <dbReference type="ARBA" id="ARBA00022605"/>
    </source>
</evidence>
<comment type="pathway">
    <text evidence="2">Amino-acid biosynthesis; L-tryptophan biosynthesis; L-tryptophan from chorismate: step 4/5.</text>
</comment>
<keyword evidence="7" id="KW-0057">Aromatic amino acid biosynthesis</keyword>
<dbReference type="Pfam" id="PF00218">
    <property type="entry name" value="IGPS"/>
    <property type="match status" value="1"/>
</dbReference>
<comment type="catalytic activity">
    <reaction evidence="1">
        <text>1-(2-carboxyphenylamino)-1-deoxy-D-ribulose 5-phosphate + H(+) = (1S,2R)-1-C-(indol-3-yl)glycerol 3-phosphate + CO2 + H2O</text>
        <dbReference type="Rhea" id="RHEA:23476"/>
        <dbReference type="ChEBI" id="CHEBI:15377"/>
        <dbReference type="ChEBI" id="CHEBI:15378"/>
        <dbReference type="ChEBI" id="CHEBI:16526"/>
        <dbReference type="ChEBI" id="CHEBI:58613"/>
        <dbReference type="ChEBI" id="CHEBI:58866"/>
        <dbReference type="EC" id="4.1.1.48"/>
    </reaction>
</comment>
<keyword evidence="5" id="KW-0210">Decarboxylase</keyword>
<dbReference type="EC" id="4.1.1.48" evidence="3"/>
<dbReference type="PANTHER" id="PTHR22854">
    <property type="entry name" value="TRYPTOPHAN BIOSYNTHESIS PROTEIN"/>
    <property type="match status" value="1"/>
</dbReference>
<dbReference type="InterPro" id="IPR001468">
    <property type="entry name" value="Indole-3-GlycerolPSynthase_CS"/>
</dbReference>
<evidence type="ECO:0000256" key="8">
    <source>
        <dbReference type="ARBA" id="ARBA00023239"/>
    </source>
</evidence>
<protein>
    <recommendedName>
        <fullName evidence="3">indole-3-glycerol-phosphate synthase</fullName>
        <ecNumber evidence="3">4.1.1.48</ecNumber>
    </recommendedName>
</protein>
<evidence type="ECO:0000259" key="9">
    <source>
        <dbReference type="Pfam" id="PF00218"/>
    </source>
</evidence>
<name>A0ABY8MIS4_9SPIO</name>
<feature type="domain" description="Indole-3-glycerol phosphate synthase" evidence="9">
    <location>
        <begin position="13"/>
        <end position="275"/>
    </location>
</feature>
<evidence type="ECO:0000256" key="3">
    <source>
        <dbReference type="ARBA" id="ARBA00012362"/>
    </source>
</evidence>
<evidence type="ECO:0000256" key="1">
    <source>
        <dbReference type="ARBA" id="ARBA00001633"/>
    </source>
</evidence>
<evidence type="ECO:0000313" key="11">
    <source>
        <dbReference type="Proteomes" id="UP001228690"/>
    </source>
</evidence>
<keyword evidence="11" id="KW-1185">Reference proteome</keyword>
<gene>
    <name evidence="10" type="ORF">P0082_02660</name>
</gene>
<accession>A0ABY8MIS4</accession>
<proteinExistence type="predicted"/>
<keyword evidence="4" id="KW-0028">Amino-acid biosynthesis</keyword>
<evidence type="ECO:0000256" key="7">
    <source>
        <dbReference type="ARBA" id="ARBA00023141"/>
    </source>
</evidence>
<dbReference type="InterPro" id="IPR045186">
    <property type="entry name" value="Indole-3-glycerol_P_synth"/>
</dbReference>
<evidence type="ECO:0000256" key="5">
    <source>
        <dbReference type="ARBA" id="ARBA00022793"/>
    </source>
</evidence>
<dbReference type="GO" id="GO:0004425">
    <property type="term" value="F:indole-3-glycerol-phosphate synthase activity"/>
    <property type="evidence" value="ECO:0007669"/>
    <property type="project" value="UniProtKB-EC"/>
</dbReference>
<sequence length="305" mass="33758">MAQAPEILSSNILDRIVADKRRDLPLLKQGYPLEGRVRQRRTLSQEALLDLLEQQRIIAEIKRASPSMGQIDMGVDHVQQAVDYQAGGAGMISVLTDERYFSGSFTFLEEIGRKVDCPLLCKDFIIDEWQIDAAQIAGADAILLIVTCLVPAETEESQRLQELYDYALSKGLLPLVELYSPHERYAAYGLKPSLLGVNSRNLQSMKIDLKQGAGTLALLRRELSMPQARAIRARQGLQDLPLFVGESGIQEPEDALVWAEGGADCLLIGTSLMLAGKNPTAGLSSAEALHRRISEFRQVFEEQHT</sequence>
<dbReference type="InterPro" id="IPR011060">
    <property type="entry name" value="RibuloseP-bd_barrel"/>
</dbReference>
<evidence type="ECO:0000256" key="2">
    <source>
        <dbReference type="ARBA" id="ARBA00004696"/>
    </source>
</evidence>
<dbReference type="SUPFAM" id="SSF51366">
    <property type="entry name" value="Ribulose-phoshate binding barrel"/>
    <property type="match status" value="1"/>
</dbReference>
<dbReference type="CDD" id="cd00331">
    <property type="entry name" value="IGPS"/>
    <property type="match status" value="1"/>
</dbReference>
<reference evidence="10 11" key="1">
    <citation type="submission" date="2023-04" db="EMBL/GenBank/DDBJ databases">
        <title>Spirochaete genome identified in red abalone sample constitutes a novel genus.</title>
        <authorList>
            <person name="Sharma S.P."/>
            <person name="Purcell C.M."/>
            <person name="Hyde J.R."/>
            <person name="Severin A.J."/>
        </authorList>
    </citation>
    <scope>NUCLEOTIDE SEQUENCE [LARGE SCALE GENOMIC DNA]</scope>
    <source>
        <strain evidence="10 11">SP-2023</strain>
    </source>
</reference>
<dbReference type="InterPro" id="IPR013798">
    <property type="entry name" value="Indole-3-glycerol_P_synth_dom"/>
</dbReference>
<dbReference type="EMBL" id="CP123443">
    <property type="protein sequence ID" value="WGK69783.1"/>
    <property type="molecule type" value="Genomic_DNA"/>
</dbReference>
<dbReference type="PROSITE" id="PS00614">
    <property type="entry name" value="IGPS"/>
    <property type="match status" value="1"/>
</dbReference>
<dbReference type="InterPro" id="IPR013785">
    <property type="entry name" value="Aldolase_TIM"/>
</dbReference>
<keyword evidence="6" id="KW-0822">Tryptophan biosynthesis</keyword>
<organism evidence="10 11">
    <name type="scientific">Candidatus Haliotispira prima</name>
    <dbReference type="NCBI Taxonomy" id="3034016"/>
    <lineage>
        <taxon>Bacteria</taxon>
        <taxon>Pseudomonadati</taxon>
        <taxon>Spirochaetota</taxon>
        <taxon>Spirochaetia</taxon>
        <taxon>Spirochaetales</taxon>
        <taxon>Spirochaetaceae</taxon>
        <taxon>Candidatus Haliotispira</taxon>
    </lineage>
</organism>
<dbReference type="Gene3D" id="3.20.20.70">
    <property type="entry name" value="Aldolase class I"/>
    <property type="match status" value="1"/>
</dbReference>
<dbReference type="RefSeq" id="WP_326927972.1">
    <property type="nucleotide sequence ID" value="NZ_CP123443.1"/>
</dbReference>
<evidence type="ECO:0000313" key="10">
    <source>
        <dbReference type="EMBL" id="WGK69783.1"/>
    </source>
</evidence>